<dbReference type="Pfam" id="PF06723">
    <property type="entry name" value="MreB_Mbl"/>
    <property type="match status" value="1"/>
</dbReference>
<dbReference type="PRINTS" id="PR01652">
    <property type="entry name" value="SHAPEPROTEIN"/>
</dbReference>
<dbReference type="NCBIfam" id="TIGR00904">
    <property type="entry name" value="mreB"/>
    <property type="match status" value="1"/>
</dbReference>
<dbReference type="SUPFAM" id="SSF53067">
    <property type="entry name" value="Actin-like ATPase domain"/>
    <property type="match status" value="2"/>
</dbReference>
<dbReference type="GO" id="GO:0000902">
    <property type="term" value="P:cell morphogenesis"/>
    <property type="evidence" value="ECO:0007669"/>
    <property type="project" value="InterPro"/>
</dbReference>
<feature type="binding site" evidence="6">
    <location>
        <begin position="23"/>
        <end position="25"/>
    </location>
    <ligand>
        <name>ATP</name>
        <dbReference type="ChEBI" id="CHEBI:30616"/>
    </ligand>
</feature>
<evidence type="ECO:0000256" key="5">
    <source>
        <dbReference type="ARBA" id="ARBA00023458"/>
    </source>
</evidence>
<accession>A0A101GZ98</accession>
<evidence type="ECO:0000256" key="4">
    <source>
        <dbReference type="ARBA" id="ARBA00022960"/>
    </source>
</evidence>
<dbReference type="Proteomes" id="UP000053469">
    <property type="component" value="Unassembled WGS sequence"/>
</dbReference>
<dbReference type="GO" id="GO:0005524">
    <property type="term" value="F:ATP binding"/>
    <property type="evidence" value="ECO:0007669"/>
    <property type="project" value="UniProtKB-KW"/>
</dbReference>
<dbReference type="GO" id="GO:0005737">
    <property type="term" value="C:cytoplasm"/>
    <property type="evidence" value="ECO:0007669"/>
    <property type="project" value="UniProtKB-SubCell"/>
</dbReference>
<evidence type="ECO:0000313" key="8">
    <source>
        <dbReference type="Proteomes" id="UP000053469"/>
    </source>
</evidence>
<dbReference type="CDD" id="cd10225">
    <property type="entry name" value="ASKHA_NBD_MreB-like"/>
    <property type="match status" value="1"/>
</dbReference>
<keyword evidence="2 6" id="KW-0547">Nucleotide-binding</keyword>
<dbReference type="EMBL" id="LGGI01000012">
    <property type="protein sequence ID" value="KUK67418.1"/>
    <property type="molecule type" value="Genomic_DNA"/>
</dbReference>
<dbReference type="PATRIC" id="fig|1641388.3.peg.104"/>
<organism evidence="7 8">
    <name type="scientific">candidate division WS6 bacterium 36_33</name>
    <dbReference type="NCBI Taxonomy" id="1641388"/>
    <lineage>
        <taxon>Bacteria</taxon>
        <taxon>Candidatus Dojkabacteria</taxon>
    </lineage>
</organism>
<feature type="binding site" evidence="6">
    <location>
        <begin position="299"/>
        <end position="302"/>
    </location>
    <ligand>
        <name>ATP</name>
        <dbReference type="ChEBI" id="CHEBI:30616"/>
    </ligand>
</feature>
<dbReference type="InterPro" id="IPR004753">
    <property type="entry name" value="MreB"/>
</dbReference>
<comment type="function">
    <text evidence="6">Forms membrane-associated dynamic filaments that are essential for cell shape determination. Acts by regulating cell wall synthesis and cell elongation, and thus cell shape. A feedback loop between cell geometry and MreB localization may maintain elongated cell shape by targeting cell wall growth to regions of negative cell wall curvature.</text>
</comment>
<keyword evidence="3 6" id="KW-0067">ATP-binding</keyword>
<evidence type="ECO:0000256" key="6">
    <source>
        <dbReference type="HAMAP-Rule" id="MF_02207"/>
    </source>
</evidence>
<evidence type="ECO:0000313" key="7">
    <source>
        <dbReference type="EMBL" id="KUK67418.1"/>
    </source>
</evidence>
<dbReference type="AlphaFoldDB" id="A0A101GZ98"/>
<dbReference type="HAMAP" id="MF_02207">
    <property type="entry name" value="MreB"/>
    <property type="match status" value="1"/>
</dbReference>
<keyword evidence="4 6" id="KW-0133">Cell shape</keyword>
<feature type="binding site" evidence="6">
    <location>
        <begin position="219"/>
        <end position="222"/>
    </location>
    <ligand>
        <name>ATP</name>
        <dbReference type="ChEBI" id="CHEBI:30616"/>
    </ligand>
</feature>
<name>A0A101GZ98_9BACT</name>
<dbReference type="PANTHER" id="PTHR42749">
    <property type="entry name" value="CELL SHAPE-DETERMINING PROTEIN MREB"/>
    <property type="match status" value="1"/>
</dbReference>
<sequence length="353" mass="38453">MAIKLFESLFELVTYDLGIDLGTANTMVYMRNHGIVVSEPSVVAIEKRSKTVLAVGKDARQMIGRTPANIVAIRPLRDGVISDFDTTQAMIHHFIHRAHSYFGKSFKIPRPRVIIGVPSSVTEVERQAVIDAAKTAGAREVYIIEEAMAAAIGAGLPIEDASGSMIIDIGGGTTDIAVFSLGDIVVDKTMKIAGDEMDEDVVNYVKGKYNVLIGERTAEDIKISMGSAMPMKKEKKMSVQGRDLLTGLPKTVELSSIEVREGIMNTMSQITEAVKDVIEETPPELLRDILTSGVSLTGGGALIRGLDTYWSKELNIPVKIVEDPLSTVARGTAQMLDHIELLERVQKSWEELV</sequence>
<keyword evidence="1 6" id="KW-0963">Cytoplasm</keyword>
<evidence type="ECO:0000256" key="2">
    <source>
        <dbReference type="ARBA" id="ARBA00022741"/>
    </source>
</evidence>
<dbReference type="GO" id="GO:0008360">
    <property type="term" value="P:regulation of cell shape"/>
    <property type="evidence" value="ECO:0007669"/>
    <property type="project" value="UniProtKB-UniRule"/>
</dbReference>
<comment type="subcellular location">
    <subcellularLocation>
        <location evidence="6">Cytoplasm</location>
    </subcellularLocation>
    <text evidence="6">Membrane-associated.</text>
</comment>
<reference evidence="8" key="1">
    <citation type="journal article" date="2015" name="MBio">
        <title>Genome-Resolved Metagenomic Analysis Reveals Roles for Candidate Phyla and Other Microbial Community Members in Biogeochemical Transformations in Oil Reservoirs.</title>
        <authorList>
            <person name="Hu P."/>
            <person name="Tom L."/>
            <person name="Singh A."/>
            <person name="Thomas B.C."/>
            <person name="Baker B.J."/>
            <person name="Piceno Y.M."/>
            <person name="Andersen G.L."/>
            <person name="Banfield J.F."/>
        </authorList>
    </citation>
    <scope>NUCLEOTIDE SEQUENCE [LARGE SCALE GENOMIC DNA]</scope>
</reference>
<evidence type="ECO:0000256" key="3">
    <source>
        <dbReference type="ARBA" id="ARBA00022840"/>
    </source>
</evidence>
<gene>
    <name evidence="6" type="primary">mreB</name>
    <name evidence="7" type="ORF">XD87_0146</name>
</gene>
<dbReference type="InterPro" id="IPR043129">
    <property type="entry name" value="ATPase_NBD"/>
</dbReference>
<feature type="binding site" evidence="6">
    <location>
        <begin position="171"/>
        <end position="173"/>
    </location>
    <ligand>
        <name>ATP</name>
        <dbReference type="ChEBI" id="CHEBI:30616"/>
    </ligand>
</feature>
<dbReference type="InterPro" id="IPR056546">
    <property type="entry name" value="MreB_MamK-like"/>
</dbReference>
<dbReference type="PANTHER" id="PTHR42749:SF1">
    <property type="entry name" value="CELL SHAPE-DETERMINING PROTEIN MREB"/>
    <property type="match status" value="1"/>
</dbReference>
<comment type="similarity">
    <text evidence="5 6">Belongs to the FtsA/MreB family.</text>
</comment>
<dbReference type="NCBIfam" id="NF010539">
    <property type="entry name" value="PRK13927.1"/>
    <property type="match status" value="1"/>
</dbReference>
<comment type="subunit">
    <text evidence="6">Forms polymers.</text>
</comment>
<comment type="caution">
    <text evidence="7">The sequence shown here is derived from an EMBL/GenBank/DDBJ whole genome shotgun (WGS) entry which is preliminary data.</text>
</comment>
<evidence type="ECO:0000256" key="1">
    <source>
        <dbReference type="ARBA" id="ARBA00022490"/>
    </source>
</evidence>
<protein>
    <recommendedName>
        <fullName evidence="6">Cell shape-determining protein MreB</fullName>
    </recommendedName>
</protein>
<proteinExistence type="inferred from homology"/>
<dbReference type="Gene3D" id="3.30.420.40">
    <property type="match status" value="2"/>
</dbReference>